<evidence type="ECO:0008006" key="4">
    <source>
        <dbReference type="Google" id="ProtNLM"/>
    </source>
</evidence>
<dbReference type="EMBL" id="AAOH01000004">
    <property type="protein sequence ID" value="EAR28289.1"/>
    <property type="molecule type" value="Genomic_DNA"/>
</dbReference>
<dbReference type="STRING" id="87626.PTD2_20777"/>
<dbReference type="RefSeq" id="WP_009840120.1">
    <property type="nucleotide sequence ID" value="NZ_CH959301.1"/>
</dbReference>
<keyword evidence="1" id="KW-0472">Membrane</keyword>
<dbReference type="eggNOG" id="ENOG502ZJAV">
    <property type="taxonomic scope" value="Bacteria"/>
</dbReference>
<feature type="transmembrane region" description="Helical" evidence="1">
    <location>
        <begin position="7"/>
        <end position="26"/>
    </location>
</feature>
<gene>
    <name evidence="2" type="ORF">PTD2_20777</name>
</gene>
<sequence length="165" mass="18447">MPSTHHVNLSYLGLLPFLTLTGGYFFSEAPWILQAFVIYSVSILSFVAGSLWQAPLNIQTKQGKNHQQNNANSLDESIARSQSVTQAWLVVLVTLPLPLGVFVSIEFSLLWLAGSFVWLLLLQKRLPNWALLSKEYQQMRAKITSVVLVCHLLMWAQLSHLGAVA</sequence>
<keyword evidence="3" id="KW-1185">Reference proteome</keyword>
<evidence type="ECO:0000313" key="3">
    <source>
        <dbReference type="Proteomes" id="UP000006201"/>
    </source>
</evidence>
<dbReference type="AlphaFoldDB" id="A4CA81"/>
<name>A4CA81_9GAMM</name>
<evidence type="ECO:0000313" key="2">
    <source>
        <dbReference type="EMBL" id="EAR28289.1"/>
    </source>
</evidence>
<proteinExistence type="predicted"/>
<accession>A4CA81</accession>
<dbReference type="HOGENOM" id="CLU_045137_3_0_6"/>
<feature type="transmembrane region" description="Helical" evidence="1">
    <location>
        <begin position="32"/>
        <end position="56"/>
    </location>
</feature>
<protein>
    <recommendedName>
        <fullName evidence="4">DUF3429 domain-containing protein</fullName>
    </recommendedName>
</protein>
<dbReference type="Proteomes" id="UP000006201">
    <property type="component" value="Unassembled WGS sequence"/>
</dbReference>
<dbReference type="Pfam" id="PF11911">
    <property type="entry name" value="DUF3429"/>
    <property type="match status" value="1"/>
</dbReference>
<dbReference type="OrthoDB" id="8591832at2"/>
<keyword evidence="1" id="KW-1133">Transmembrane helix</keyword>
<dbReference type="InterPro" id="IPR021836">
    <property type="entry name" value="DUF3429"/>
</dbReference>
<keyword evidence="1" id="KW-0812">Transmembrane</keyword>
<comment type="caution">
    <text evidence="2">The sequence shown here is derived from an EMBL/GenBank/DDBJ whole genome shotgun (WGS) entry which is preliminary data.</text>
</comment>
<organism evidence="2 3">
    <name type="scientific">Pseudoalteromonas tunicata D2</name>
    <dbReference type="NCBI Taxonomy" id="87626"/>
    <lineage>
        <taxon>Bacteria</taxon>
        <taxon>Pseudomonadati</taxon>
        <taxon>Pseudomonadota</taxon>
        <taxon>Gammaproteobacteria</taxon>
        <taxon>Alteromonadales</taxon>
        <taxon>Pseudoalteromonadaceae</taxon>
        <taxon>Pseudoalteromonas</taxon>
    </lineage>
</organism>
<evidence type="ECO:0000256" key="1">
    <source>
        <dbReference type="SAM" id="Phobius"/>
    </source>
</evidence>
<reference evidence="2 3" key="1">
    <citation type="submission" date="2006-02" db="EMBL/GenBank/DDBJ databases">
        <authorList>
            <person name="Moran M.A."/>
            <person name="Kjelleberg S."/>
            <person name="Egan S."/>
            <person name="Saunders N."/>
            <person name="Thomas T."/>
            <person name="Ferriera S."/>
            <person name="Johnson J."/>
            <person name="Kravitz S."/>
            <person name="Halpern A."/>
            <person name="Remington K."/>
            <person name="Beeson K."/>
            <person name="Tran B."/>
            <person name="Rogers Y.-H."/>
            <person name="Friedman R."/>
            <person name="Venter J.C."/>
        </authorList>
    </citation>
    <scope>NUCLEOTIDE SEQUENCE [LARGE SCALE GENOMIC DNA]</scope>
    <source>
        <strain evidence="2 3">D2</strain>
    </source>
</reference>